<sequence length="16" mass="1668">MQNLSISCSGLPHHSG</sequence>
<accession>G4LTZ5</accession>
<dbReference type="AlphaFoldDB" id="G4LTZ5"/>
<name>G4LTZ5_DROME</name>
<evidence type="ECO:0000313" key="1">
    <source>
        <dbReference type="EMBL" id="AEP84775.1"/>
    </source>
</evidence>
<dbReference type="EMBL" id="BT120022">
    <property type="protein sequence ID" value="AEP84775.1"/>
    <property type="molecule type" value="mRNA"/>
</dbReference>
<proteinExistence type="evidence at transcript level"/>
<organism evidence="1">
    <name type="scientific">Drosophila melanogaster</name>
    <name type="common">Fruit fly</name>
    <dbReference type="NCBI Taxonomy" id="7227"/>
    <lineage>
        <taxon>Eukaryota</taxon>
        <taxon>Metazoa</taxon>
        <taxon>Ecdysozoa</taxon>
        <taxon>Arthropoda</taxon>
        <taxon>Hexapoda</taxon>
        <taxon>Insecta</taxon>
        <taxon>Pterygota</taxon>
        <taxon>Neoptera</taxon>
        <taxon>Endopterygota</taxon>
        <taxon>Diptera</taxon>
        <taxon>Brachycera</taxon>
        <taxon>Muscomorpha</taxon>
        <taxon>Ephydroidea</taxon>
        <taxon>Drosophilidae</taxon>
        <taxon>Drosophila</taxon>
        <taxon>Sophophora</taxon>
    </lineage>
</organism>
<gene>
    <name evidence="1" type="primary">CG34135-RB</name>
</gene>
<protein>
    <submittedName>
        <fullName evidence="1">IP17566p1</fullName>
    </submittedName>
</protein>
<reference evidence="1" key="1">
    <citation type="submission" date="2011-10" db="EMBL/GenBank/DDBJ databases">
        <authorList>
            <person name="Carlson J."/>
            <person name="Booth B."/>
            <person name="Frise E."/>
            <person name="Park S."/>
            <person name="Wan K."/>
            <person name="Yu C."/>
            <person name="Celniker S."/>
        </authorList>
    </citation>
    <scope>NUCLEOTIDE SEQUENCE</scope>
</reference>